<evidence type="ECO:0000313" key="2">
    <source>
        <dbReference type="EMBL" id="GHB95194.1"/>
    </source>
</evidence>
<dbReference type="Pfam" id="PF00326">
    <property type="entry name" value="Peptidase_S9"/>
    <property type="match status" value="1"/>
</dbReference>
<dbReference type="EMBL" id="BMXG01000004">
    <property type="protein sequence ID" value="GHB95194.1"/>
    <property type="molecule type" value="Genomic_DNA"/>
</dbReference>
<dbReference type="Gene3D" id="3.40.50.1820">
    <property type="entry name" value="alpha/beta hydrolase"/>
    <property type="match status" value="1"/>
</dbReference>
<dbReference type="InterPro" id="IPR029058">
    <property type="entry name" value="AB_hydrolase_fold"/>
</dbReference>
<dbReference type="Proteomes" id="UP000642829">
    <property type="component" value="Unassembled WGS sequence"/>
</dbReference>
<dbReference type="PANTHER" id="PTHR42886:SF53">
    <property type="entry name" value="ALPHA_BETA-HYDROLASES SUPERFAMILY PROTEIN"/>
    <property type="match status" value="1"/>
</dbReference>
<dbReference type="GO" id="GO:0006508">
    <property type="term" value="P:proteolysis"/>
    <property type="evidence" value="ECO:0007669"/>
    <property type="project" value="InterPro"/>
</dbReference>
<dbReference type="PANTHER" id="PTHR42886">
    <property type="entry name" value="RE40534P-RELATED"/>
    <property type="match status" value="1"/>
</dbReference>
<keyword evidence="3" id="KW-1185">Reference proteome</keyword>
<name>A0A8J3DAH8_9BACT</name>
<dbReference type="AlphaFoldDB" id="A0A8J3DAH8"/>
<protein>
    <submittedName>
        <fullName evidence="2">Alpha/beta hydrolase</fullName>
    </submittedName>
</protein>
<reference evidence="2" key="2">
    <citation type="submission" date="2020-09" db="EMBL/GenBank/DDBJ databases">
        <authorList>
            <person name="Sun Q."/>
            <person name="Kim S."/>
        </authorList>
    </citation>
    <scope>NUCLEOTIDE SEQUENCE</scope>
    <source>
        <strain evidence="2">KCTC 12870</strain>
    </source>
</reference>
<evidence type="ECO:0000313" key="3">
    <source>
        <dbReference type="Proteomes" id="UP000642829"/>
    </source>
</evidence>
<proteinExistence type="predicted"/>
<accession>A0A8J3DAH8</accession>
<organism evidence="2 3">
    <name type="scientific">Cerasicoccus arenae</name>
    <dbReference type="NCBI Taxonomy" id="424488"/>
    <lineage>
        <taxon>Bacteria</taxon>
        <taxon>Pseudomonadati</taxon>
        <taxon>Verrucomicrobiota</taxon>
        <taxon>Opitutia</taxon>
        <taxon>Puniceicoccales</taxon>
        <taxon>Cerasicoccaceae</taxon>
        <taxon>Cerasicoccus</taxon>
    </lineage>
</organism>
<dbReference type="GO" id="GO:0008236">
    <property type="term" value="F:serine-type peptidase activity"/>
    <property type="evidence" value="ECO:0007669"/>
    <property type="project" value="InterPro"/>
</dbReference>
<feature type="domain" description="Peptidase S9 prolyl oligopeptidase catalytic" evidence="1">
    <location>
        <begin position="86"/>
        <end position="247"/>
    </location>
</feature>
<dbReference type="InterPro" id="IPR001375">
    <property type="entry name" value="Peptidase_S9_cat"/>
</dbReference>
<dbReference type="SUPFAM" id="SSF53474">
    <property type="entry name" value="alpha/beta-Hydrolases"/>
    <property type="match status" value="1"/>
</dbReference>
<keyword evidence="2" id="KW-0378">Hydrolase</keyword>
<evidence type="ECO:0000259" key="1">
    <source>
        <dbReference type="Pfam" id="PF00326"/>
    </source>
</evidence>
<comment type="caution">
    <text evidence="2">The sequence shown here is derived from an EMBL/GenBank/DDBJ whole genome shotgun (WGS) entry which is preliminary data.</text>
</comment>
<sequence>MDDIIKNAHGDALHYDFLSGSDDALSGWIVVLGHGVTGNKDRPIIAGTAAALNAAGFNTLAFSFAGNGDSAGDFREATISKEVGDLRTILDAVSTNYDKIAYVGHSMGGAVGVLQAARDPRIKALISLAGMVDTKAFAQTEFGTETPDEGLMWEEDNCPLSSAFMHDLCETIVSVAPQAEAVTAPWLLLHGTADDVVLPRDTEQIASLKGSTVKTVFIEGADHSFNDPIHKKQVTETVVAWLNELAKN</sequence>
<reference evidence="2" key="1">
    <citation type="journal article" date="2014" name="Int. J. Syst. Evol. Microbiol.">
        <title>Complete genome sequence of Corynebacterium casei LMG S-19264T (=DSM 44701T), isolated from a smear-ripened cheese.</title>
        <authorList>
            <consortium name="US DOE Joint Genome Institute (JGI-PGF)"/>
            <person name="Walter F."/>
            <person name="Albersmeier A."/>
            <person name="Kalinowski J."/>
            <person name="Ruckert C."/>
        </authorList>
    </citation>
    <scope>NUCLEOTIDE SEQUENCE</scope>
    <source>
        <strain evidence="2">KCTC 12870</strain>
    </source>
</reference>
<gene>
    <name evidence="2" type="ORF">GCM10007047_08570</name>
</gene>
<dbReference type="RefSeq" id="WP_189512223.1">
    <property type="nucleotide sequence ID" value="NZ_BMXG01000004.1"/>
</dbReference>